<accession>A0AAD7K4F4</accession>
<keyword evidence="3" id="KW-1185">Reference proteome</keyword>
<keyword evidence="1" id="KW-1133">Transmembrane helix</keyword>
<dbReference type="Proteomes" id="UP001215280">
    <property type="component" value="Unassembled WGS sequence"/>
</dbReference>
<protein>
    <submittedName>
        <fullName evidence="2">Uncharacterized protein</fullName>
    </submittedName>
</protein>
<evidence type="ECO:0000313" key="3">
    <source>
        <dbReference type="Proteomes" id="UP001215280"/>
    </source>
</evidence>
<name>A0AAD7K4F4_9AGAR</name>
<proteinExistence type="predicted"/>
<gene>
    <name evidence="2" type="ORF">DFH07DRAFT_936549</name>
</gene>
<comment type="caution">
    <text evidence="2">The sequence shown here is derived from an EMBL/GenBank/DDBJ whole genome shotgun (WGS) entry which is preliminary data.</text>
</comment>
<keyword evidence="1" id="KW-0812">Transmembrane</keyword>
<dbReference type="EMBL" id="JARJLG010000009">
    <property type="protein sequence ID" value="KAJ7777942.1"/>
    <property type="molecule type" value="Genomic_DNA"/>
</dbReference>
<keyword evidence="1" id="KW-0472">Membrane</keyword>
<dbReference type="AlphaFoldDB" id="A0AAD7K4F4"/>
<organism evidence="2 3">
    <name type="scientific">Mycena maculata</name>
    <dbReference type="NCBI Taxonomy" id="230809"/>
    <lineage>
        <taxon>Eukaryota</taxon>
        <taxon>Fungi</taxon>
        <taxon>Dikarya</taxon>
        <taxon>Basidiomycota</taxon>
        <taxon>Agaricomycotina</taxon>
        <taxon>Agaricomycetes</taxon>
        <taxon>Agaricomycetidae</taxon>
        <taxon>Agaricales</taxon>
        <taxon>Marasmiineae</taxon>
        <taxon>Mycenaceae</taxon>
        <taxon>Mycena</taxon>
    </lineage>
</organism>
<evidence type="ECO:0000313" key="2">
    <source>
        <dbReference type="EMBL" id="KAJ7777942.1"/>
    </source>
</evidence>
<sequence>METFLPLVSAVLIPFIPNNILRYATLVVAMVAFVGHFVYHNSPTYQVDTLETSIKNIEVLFDMVVNECAKDPWFVYEAGLKLAQSKYSVSSLHTRTVGTKDISWKMYPHHMRGLALSIKECRREMKDFRSSLLLGLEAARQLKYEEDINHRMAILEQTFLGVRNPFRDEANPIVEKQKQGGSSSSCVVRRKKELEGGHQRLCLCLLIEQMHNNSTQRGAGLHLGLPPSWT</sequence>
<feature type="transmembrane region" description="Helical" evidence="1">
    <location>
        <begin position="20"/>
        <end position="39"/>
    </location>
</feature>
<evidence type="ECO:0000256" key="1">
    <source>
        <dbReference type="SAM" id="Phobius"/>
    </source>
</evidence>
<reference evidence="2" key="1">
    <citation type="submission" date="2023-03" db="EMBL/GenBank/DDBJ databases">
        <title>Massive genome expansion in bonnet fungi (Mycena s.s.) driven by repeated elements and novel gene families across ecological guilds.</title>
        <authorList>
            <consortium name="Lawrence Berkeley National Laboratory"/>
            <person name="Harder C.B."/>
            <person name="Miyauchi S."/>
            <person name="Viragh M."/>
            <person name="Kuo A."/>
            <person name="Thoen E."/>
            <person name="Andreopoulos B."/>
            <person name="Lu D."/>
            <person name="Skrede I."/>
            <person name="Drula E."/>
            <person name="Henrissat B."/>
            <person name="Morin E."/>
            <person name="Kohler A."/>
            <person name="Barry K."/>
            <person name="LaButti K."/>
            <person name="Morin E."/>
            <person name="Salamov A."/>
            <person name="Lipzen A."/>
            <person name="Mereny Z."/>
            <person name="Hegedus B."/>
            <person name="Baldrian P."/>
            <person name="Stursova M."/>
            <person name="Weitz H."/>
            <person name="Taylor A."/>
            <person name="Grigoriev I.V."/>
            <person name="Nagy L.G."/>
            <person name="Martin F."/>
            <person name="Kauserud H."/>
        </authorList>
    </citation>
    <scope>NUCLEOTIDE SEQUENCE</scope>
    <source>
        <strain evidence="2">CBHHK188m</strain>
    </source>
</reference>